<gene>
    <name evidence="5" type="ORF">MLAC_01250</name>
</gene>
<evidence type="ECO:0000256" key="1">
    <source>
        <dbReference type="ARBA" id="ARBA00022729"/>
    </source>
</evidence>
<dbReference type="InterPro" id="IPR001258">
    <property type="entry name" value="NHL_repeat"/>
</dbReference>
<evidence type="ECO:0000256" key="2">
    <source>
        <dbReference type="ARBA" id="ARBA00022737"/>
    </source>
</evidence>
<accession>A0A7I7NGS1</accession>
<evidence type="ECO:0000313" key="5">
    <source>
        <dbReference type="EMBL" id="BBX94831.1"/>
    </source>
</evidence>
<feature type="repeat" description="NHL" evidence="4">
    <location>
        <begin position="173"/>
        <end position="220"/>
    </location>
</feature>
<sequence>MSQRSAPRRPGGMPTARTIALGIAFAWLCLTPFTTAVRASADAPTNSLPNPYRTIKDWGTLPGGRKWGSTSAVAIAPDGTTVWVAERCGETRAPAQIELGAPFGCAGSPLDPILKFDTDGKFLGSFGAGLIVFPHGIYVDREGNVWVVDGLCYGGKGQQVLKFSPDGQLLLTLGKAGKPGDGVNEFNSPSAVVAAPNGDIFVADGHGGDTNARIVKFDKTGNFIKQWGHKGTGPGEFDTPHTIAMDSAGRLFVGDRNNNRIQIFDQDGRFLDQWTQFSRPSGIYITGDVIYVADSESESLAPNHNGWKRGIRVGSVIDGSVWALIPDPVDYSDNTSGAEGLAADAAGNIFGAEVGQHRMMKYIKG</sequence>
<dbReference type="PANTHER" id="PTHR10680">
    <property type="entry name" value="PEPTIDYL-GLYCINE ALPHA-AMIDATING MONOOXYGENASE"/>
    <property type="match status" value="1"/>
</dbReference>
<feature type="repeat" description="NHL" evidence="4">
    <location>
        <begin position="120"/>
        <end position="166"/>
    </location>
</feature>
<dbReference type="Pfam" id="PF01436">
    <property type="entry name" value="NHL"/>
    <property type="match status" value="1"/>
</dbReference>
<evidence type="ECO:0000313" key="6">
    <source>
        <dbReference type="Proteomes" id="UP000466396"/>
    </source>
</evidence>
<dbReference type="InterPro" id="IPR011042">
    <property type="entry name" value="6-blade_b-propeller_TolB-like"/>
</dbReference>
<keyword evidence="2" id="KW-0677">Repeat</keyword>
<keyword evidence="6" id="KW-1185">Reference proteome</keyword>
<dbReference type="RefSeq" id="WP_197743101.1">
    <property type="nucleotide sequence ID" value="NZ_LQPF01000056.1"/>
</dbReference>
<name>A0A7I7NGS1_9MYCO</name>
<dbReference type="AlphaFoldDB" id="A0A7I7NGS1"/>
<proteinExistence type="predicted"/>
<evidence type="ECO:0000256" key="3">
    <source>
        <dbReference type="ARBA" id="ARBA00023180"/>
    </source>
</evidence>
<dbReference type="KEGG" id="mlj:MLAC_01250"/>
<evidence type="ECO:0000256" key="4">
    <source>
        <dbReference type="PROSITE-ProRule" id="PRU00504"/>
    </source>
</evidence>
<organism evidence="5 6">
    <name type="scientific">Mycobacterium lacus</name>
    <dbReference type="NCBI Taxonomy" id="169765"/>
    <lineage>
        <taxon>Bacteria</taxon>
        <taxon>Bacillati</taxon>
        <taxon>Actinomycetota</taxon>
        <taxon>Actinomycetes</taxon>
        <taxon>Mycobacteriales</taxon>
        <taxon>Mycobacteriaceae</taxon>
        <taxon>Mycobacterium</taxon>
    </lineage>
</organism>
<dbReference type="Gene3D" id="2.120.10.30">
    <property type="entry name" value="TolB, C-terminal domain"/>
    <property type="match status" value="1"/>
</dbReference>
<feature type="repeat" description="NHL" evidence="4">
    <location>
        <begin position="228"/>
        <end position="267"/>
    </location>
</feature>
<dbReference type="EMBL" id="AP022581">
    <property type="protein sequence ID" value="BBX94831.1"/>
    <property type="molecule type" value="Genomic_DNA"/>
</dbReference>
<dbReference type="CDD" id="cd14958">
    <property type="entry name" value="NHL_PAL_like"/>
    <property type="match status" value="1"/>
</dbReference>
<dbReference type="Proteomes" id="UP000466396">
    <property type="component" value="Chromosome"/>
</dbReference>
<reference evidence="5 6" key="1">
    <citation type="journal article" date="2019" name="Emerg. Microbes Infect.">
        <title>Comprehensive subspecies identification of 175 nontuberculous mycobacteria species based on 7547 genomic profiles.</title>
        <authorList>
            <person name="Matsumoto Y."/>
            <person name="Kinjo T."/>
            <person name="Motooka D."/>
            <person name="Nabeya D."/>
            <person name="Jung N."/>
            <person name="Uechi K."/>
            <person name="Horii T."/>
            <person name="Iida T."/>
            <person name="Fujita J."/>
            <person name="Nakamura S."/>
        </authorList>
    </citation>
    <scope>NUCLEOTIDE SEQUENCE [LARGE SCALE GENOMIC DNA]</scope>
    <source>
        <strain evidence="5 6">JCM 15657</strain>
    </source>
</reference>
<evidence type="ECO:0008006" key="7">
    <source>
        <dbReference type="Google" id="ProtNLM"/>
    </source>
</evidence>
<keyword evidence="3" id="KW-0325">Glycoprotein</keyword>
<keyword evidence="1" id="KW-0732">Signal</keyword>
<dbReference type="PROSITE" id="PS51125">
    <property type="entry name" value="NHL"/>
    <property type="match status" value="3"/>
</dbReference>
<dbReference type="SUPFAM" id="SSF63829">
    <property type="entry name" value="Calcium-dependent phosphotriesterase"/>
    <property type="match status" value="1"/>
</dbReference>
<protein>
    <recommendedName>
        <fullName evidence="7">NHL repeat-containing protein</fullName>
    </recommendedName>
</protein>